<name>A0A0R2B5X5_SECCO</name>
<evidence type="ECO:0000313" key="1">
    <source>
        <dbReference type="EMBL" id="KRM74893.1"/>
    </source>
</evidence>
<organism evidence="1 2">
    <name type="scientific">Secundilactobacillus collinoides DSM 20515 = JCM 1123</name>
    <dbReference type="NCBI Taxonomy" id="1423733"/>
    <lineage>
        <taxon>Bacteria</taxon>
        <taxon>Bacillati</taxon>
        <taxon>Bacillota</taxon>
        <taxon>Bacilli</taxon>
        <taxon>Lactobacillales</taxon>
        <taxon>Lactobacillaceae</taxon>
        <taxon>Secundilactobacillus</taxon>
    </lineage>
</organism>
<dbReference type="Proteomes" id="UP000051845">
    <property type="component" value="Unassembled WGS sequence"/>
</dbReference>
<proteinExistence type="predicted"/>
<dbReference type="PATRIC" id="fig|1423733.4.peg.2962"/>
<dbReference type="AlphaFoldDB" id="A0A0R2B5X5"/>
<evidence type="ECO:0000313" key="2">
    <source>
        <dbReference type="Proteomes" id="UP000051845"/>
    </source>
</evidence>
<comment type="caution">
    <text evidence="1">The sequence shown here is derived from an EMBL/GenBank/DDBJ whole genome shotgun (WGS) entry which is preliminary data.</text>
</comment>
<reference evidence="1 2" key="1">
    <citation type="journal article" date="2015" name="Genome Announc.">
        <title>Expanding the biotechnology potential of lactobacilli through comparative genomics of 213 strains and associated genera.</title>
        <authorList>
            <person name="Sun Z."/>
            <person name="Harris H.M."/>
            <person name="McCann A."/>
            <person name="Guo C."/>
            <person name="Argimon S."/>
            <person name="Zhang W."/>
            <person name="Yang X."/>
            <person name="Jeffery I.B."/>
            <person name="Cooney J.C."/>
            <person name="Kagawa T.F."/>
            <person name="Liu W."/>
            <person name="Song Y."/>
            <person name="Salvetti E."/>
            <person name="Wrobel A."/>
            <person name="Rasinkangas P."/>
            <person name="Parkhill J."/>
            <person name="Rea M.C."/>
            <person name="O'Sullivan O."/>
            <person name="Ritari J."/>
            <person name="Douillard F.P."/>
            <person name="Paul Ross R."/>
            <person name="Yang R."/>
            <person name="Briner A.E."/>
            <person name="Felis G.E."/>
            <person name="de Vos W.M."/>
            <person name="Barrangou R."/>
            <person name="Klaenhammer T.R."/>
            <person name="Caufield P.W."/>
            <person name="Cui Y."/>
            <person name="Zhang H."/>
            <person name="O'Toole P.W."/>
        </authorList>
    </citation>
    <scope>NUCLEOTIDE SEQUENCE [LARGE SCALE GENOMIC DNA]</scope>
    <source>
        <strain evidence="1 2">DSM 20515</strain>
    </source>
</reference>
<dbReference type="EMBL" id="AYYR01000067">
    <property type="protein sequence ID" value="KRM74893.1"/>
    <property type="molecule type" value="Genomic_DNA"/>
</dbReference>
<protein>
    <submittedName>
        <fullName evidence="1">Uncharacterized protein</fullName>
    </submittedName>
</protein>
<accession>A0A0R2B5X5</accession>
<gene>
    <name evidence="1" type="ORF">FC82_GL002837</name>
</gene>
<sequence length="81" mass="8983">MIMMQNGQAKFLAFIDAAVDDANQGKAHALLQESFKAQQAGTFDYQAYLDMKDDLLALVKPDQKDQVEAAMNQFGDQLKKG</sequence>